<feature type="signal peptide" evidence="1">
    <location>
        <begin position="1"/>
        <end position="20"/>
    </location>
</feature>
<keyword evidence="3" id="KW-1185">Reference proteome</keyword>
<keyword evidence="1" id="KW-0732">Signal</keyword>
<evidence type="ECO:0008006" key="4">
    <source>
        <dbReference type="Google" id="ProtNLM"/>
    </source>
</evidence>
<evidence type="ECO:0000313" key="2">
    <source>
        <dbReference type="EMBL" id="NII08552.1"/>
    </source>
</evidence>
<dbReference type="EMBL" id="JAARLZ010000013">
    <property type="protein sequence ID" value="NII08552.1"/>
    <property type="molecule type" value="Genomic_DNA"/>
</dbReference>
<reference evidence="2 3" key="1">
    <citation type="submission" date="2020-03" db="EMBL/GenBank/DDBJ databases">
        <authorList>
            <person name="Lai Q."/>
        </authorList>
    </citation>
    <scope>NUCLEOTIDE SEQUENCE [LARGE SCALE GENOMIC DNA]</scope>
    <source>
        <strain evidence="2 3">CCUG 25036</strain>
    </source>
</reference>
<accession>A0A7X5UE33</accession>
<evidence type="ECO:0000313" key="3">
    <source>
        <dbReference type="Proteomes" id="UP000490980"/>
    </source>
</evidence>
<dbReference type="AlphaFoldDB" id="A0A7X5UE33"/>
<evidence type="ECO:0000256" key="1">
    <source>
        <dbReference type="SAM" id="SignalP"/>
    </source>
</evidence>
<feature type="chain" id="PRO_5031557145" description="TonB C-terminal domain-containing protein" evidence="1">
    <location>
        <begin position="21"/>
        <end position="297"/>
    </location>
</feature>
<proteinExistence type="predicted"/>
<name>A0A7X5UE33_9GAMM</name>
<dbReference type="Proteomes" id="UP000490980">
    <property type="component" value="Unassembled WGS sequence"/>
</dbReference>
<sequence>MTRRLAALACLALATRMAFAADCPSDLPPTGALIGEGLLDKDTPDAKRQELAHLLLCSAVAGNANSMDVAGSLYRWGPRHPAHVFEEDHDKARDLLNGAAAQGRLGAMLKLAELELTDGHAREAMIWVQIEHAYYQTHDYANKEGGDTIAGAGYFTMLLKRVNDALGPVDDQKLIADVNTRMAGLEKLGAAHPWHKPDGPGLGNLHRPARFRLAPITNTERDEGSYAQYFIEVAPNGDITRRWLIDAYPEPSSGMRLARAVEQMHWDPLKPGEKDMRYALMPVSMSSIRHGYKVEGS</sequence>
<dbReference type="RefSeq" id="WP_166951576.1">
    <property type="nucleotide sequence ID" value="NZ_JAARLZ010000013.1"/>
</dbReference>
<comment type="caution">
    <text evidence="2">The sequence shown here is derived from an EMBL/GenBank/DDBJ whole genome shotgun (WGS) entry which is preliminary data.</text>
</comment>
<organism evidence="2 3">
    <name type="scientific">Luteibacter anthropi</name>
    <dbReference type="NCBI Taxonomy" id="564369"/>
    <lineage>
        <taxon>Bacteria</taxon>
        <taxon>Pseudomonadati</taxon>
        <taxon>Pseudomonadota</taxon>
        <taxon>Gammaproteobacteria</taxon>
        <taxon>Lysobacterales</taxon>
        <taxon>Rhodanobacteraceae</taxon>
        <taxon>Luteibacter</taxon>
    </lineage>
</organism>
<gene>
    <name evidence="2" type="ORF">HBF25_19385</name>
</gene>
<protein>
    <recommendedName>
        <fullName evidence="4">TonB C-terminal domain-containing protein</fullName>
    </recommendedName>
</protein>